<dbReference type="RefSeq" id="WP_307325082.1">
    <property type="nucleotide sequence ID" value="NZ_JAUSUG010000007.1"/>
</dbReference>
<comment type="caution">
    <text evidence="1">The sequence shown here is derived from an EMBL/GenBank/DDBJ whole genome shotgun (WGS) entry which is preliminary data.</text>
</comment>
<accession>A0ABT9ZU14</accession>
<evidence type="ECO:0000313" key="2">
    <source>
        <dbReference type="Proteomes" id="UP001230005"/>
    </source>
</evidence>
<dbReference type="EMBL" id="JAUSUG010000007">
    <property type="protein sequence ID" value="MDQ0254729.1"/>
    <property type="molecule type" value="Genomic_DNA"/>
</dbReference>
<keyword evidence="2" id="KW-1185">Reference proteome</keyword>
<sequence length="257" mass="30995">MFNRPSFTVKRKAKRYKRWLEKVYVYPYPYEIAGRNYYLVDYVKLNQPIGSGIFSDTEEVTLDAQKAHRFLYQFYRLSEKIRDEGKMRANVNFDFFKVPLGKMDENPNPKWNEAYAFINDLLNYQLIYKKAYVDFWDHIKERNEKGLPLTEAELDLAIDTAAKLTTIQYHVVKELSRNTDLLNEWKKTMEEADLWKELKSDMKAFYTQLMQNEEVMKEEAKKVKSDNYDQALKKNRIEMTSYMKKEQRLDEEILRYP</sequence>
<protein>
    <submittedName>
        <fullName evidence="1">Uncharacterized protein</fullName>
    </submittedName>
</protein>
<name>A0ABT9ZU14_9BACI</name>
<reference evidence="1 2" key="1">
    <citation type="submission" date="2023-07" db="EMBL/GenBank/DDBJ databases">
        <title>Genomic Encyclopedia of Type Strains, Phase IV (KMG-IV): sequencing the most valuable type-strain genomes for metagenomic binning, comparative biology and taxonomic classification.</title>
        <authorList>
            <person name="Goeker M."/>
        </authorList>
    </citation>
    <scope>NUCLEOTIDE SEQUENCE [LARGE SCALE GENOMIC DNA]</scope>
    <source>
        <strain evidence="1 2">DSM 9768</strain>
    </source>
</reference>
<organism evidence="1 2">
    <name type="scientific">Evansella vedderi</name>
    <dbReference type="NCBI Taxonomy" id="38282"/>
    <lineage>
        <taxon>Bacteria</taxon>
        <taxon>Bacillati</taxon>
        <taxon>Bacillota</taxon>
        <taxon>Bacilli</taxon>
        <taxon>Bacillales</taxon>
        <taxon>Bacillaceae</taxon>
        <taxon>Evansella</taxon>
    </lineage>
</organism>
<evidence type="ECO:0000313" key="1">
    <source>
        <dbReference type="EMBL" id="MDQ0254729.1"/>
    </source>
</evidence>
<proteinExistence type="predicted"/>
<gene>
    <name evidence="1" type="ORF">J2S74_002108</name>
</gene>
<dbReference type="Proteomes" id="UP001230005">
    <property type="component" value="Unassembled WGS sequence"/>
</dbReference>